<proteinExistence type="inferred from homology"/>
<organism evidence="2 3">
    <name type="scientific">Guptibacillus hwajinpoensis</name>
    <dbReference type="NCBI Taxonomy" id="208199"/>
    <lineage>
        <taxon>Bacteria</taxon>
        <taxon>Bacillati</taxon>
        <taxon>Bacillota</taxon>
        <taxon>Bacilli</taxon>
        <taxon>Bacillales</taxon>
        <taxon>Guptibacillaceae</taxon>
        <taxon>Guptibacillus</taxon>
    </lineage>
</organism>
<protein>
    <submittedName>
        <fullName evidence="2">ROK family protein</fullName>
    </submittedName>
</protein>
<dbReference type="RefSeq" id="WP_160917916.1">
    <property type="nucleotide sequence ID" value="NZ_WMEY01000001.1"/>
</dbReference>
<evidence type="ECO:0000313" key="2">
    <source>
        <dbReference type="EMBL" id="MYL62015.1"/>
    </source>
</evidence>
<dbReference type="InterPro" id="IPR000600">
    <property type="entry name" value="ROK"/>
</dbReference>
<dbReference type="PANTHER" id="PTHR18964">
    <property type="entry name" value="ROK (REPRESSOR, ORF, KINASE) FAMILY"/>
    <property type="match status" value="1"/>
</dbReference>
<name>A0A845EVR4_9BACL</name>
<evidence type="ECO:0000313" key="3">
    <source>
        <dbReference type="Proteomes" id="UP000447833"/>
    </source>
</evidence>
<dbReference type="PANTHER" id="PTHR18964:SF149">
    <property type="entry name" value="BIFUNCTIONAL UDP-N-ACETYLGLUCOSAMINE 2-EPIMERASE_N-ACETYLMANNOSAMINE KINASE"/>
    <property type="match status" value="1"/>
</dbReference>
<dbReference type="InterPro" id="IPR043129">
    <property type="entry name" value="ATPase_NBD"/>
</dbReference>
<dbReference type="Gene3D" id="3.30.420.40">
    <property type="match status" value="2"/>
</dbReference>
<dbReference type="CDD" id="cd24068">
    <property type="entry name" value="ASKHA_NBD_ROK_FnNanK-like"/>
    <property type="match status" value="1"/>
</dbReference>
<gene>
    <name evidence="2" type="ORF">GLW07_01470</name>
</gene>
<dbReference type="AlphaFoldDB" id="A0A845EVR4"/>
<evidence type="ECO:0000256" key="1">
    <source>
        <dbReference type="ARBA" id="ARBA00006479"/>
    </source>
</evidence>
<comment type="caution">
    <text evidence="2">The sequence shown here is derived from an EMBL/GenBank/DDBJ whole genome shotgun (WGS) entry which is preliminary data.</text>
</comment>
<dbReference type="SUPFAM" id="SSF53067">
    <property type="entry name" value="Actin-like ATPase domain"/>
    <property type="match status" value="1"/>
</dbReference>
<dbReference type="EMBL" id="WMEY01000001">
    <property type="protein sequence ID" value="MYL62015.1"/>
    <property type="molecule type" value="Genomic_DNA"/>
</dbReference>
<accession>A0A845EVR4</accession>
<reference evidence="2 3" key="1">
    <citation type="submission" date="2019-11" db="EMBL/GenBank/DDBJ databases">
        <title>Genome sequences of 17 halophilic strains isolated from different environments.</title>
        <authorList>
            <person name="Furrow R.E."/>
        </authorList>
    </citation>
    <scope>NUCLEOTIDE SEQUENCE [LARGE SCALE GENOMIC DNA]</scope>
    <source>
        <strain evidence="2 3">22506_14_FS</strain>
    </source>
</reference>
<dbReference type="Proteomes" id="UP000447833">
    <property type="component" value="Unassembled WGS sequence"/>
</dbReference>
<sequence>MENVYIGVDLGGTNLRVGIVDENGRILQVKQIATEADQGYELIIERMTNLIKEVKKAYSAVSIGIGSPGPLNPFDGIVVSPPNLPGWKDVPITAMVEEAIGIPAYLVNDADAAALGEALYGGGKDRESTFYITVSTGVGGGYVQSNRLMQGEHGYSAEIGNMIIQPGGKKHANMNAGSLEALASGTSIAREGQARLGKTLEAEDVFQLAKEENEEAIAIIDEAVDALAIGIANLVHTVDPSVFILGGGVMQAKDMILPMLRKKVDAYVYEGLRGKIAIEPVQLHDKAGIIGAAMHGRQKFDDEKLKRE</sequence>
<dbReference type="Pfam" id="PF00480">
    <property type="entry name" value="ROK"/>
    <property type="match status" value="1"/>
</dbReference>
<comment type="similarity">
    <text evidence="1">Belongs to the ROK (NagC/XylR) family.</text>
</comment>